<dbReference type="InterPro" id="IPR041682">
    <property type="entry name" value="AAA_14"/>
</dbReference>
<sequence length="424" mass="45510">MIYRRRSIDDELDALMPELPAIAIDGPKGVGKTATGLQRATTVLSLDDPVTLSVLRADPVRALGRPRPILVDEWQRVPEVWDHVRRAVDDGAPASTFLLTGSATPALGTTTHSGAGRIVSLRMRPMTLPERGLGEPTVSLASLLEGNHPDIGGECSLTLADYAHEIEASGFPGIRPLAPRARRIQLDSYLTRALSRDLTDEQGVTVRRPDSLRAWITAYASATSSTAAWEKIRTAASPGDADPPSKATTIRYRDWLTALWLLDPVPAWLPYGTALKGLTKGPKHHLADPALAARLMKVGASALIDGEGRVLAGGPASALGALFESLATLTVRVCAQTADAATSHLRTERGDHEVDLIVERHDGHVIGIEVKLAASIDDKDVRHLQWLREHHGARVKDLMVLSTGAHAYRRPDGIAVVPLGLLGP</sequence>
<name>A0A644X282_9ZZZZ</name>
<dbReference type="PANTHER" id="PTHR43566:SF2">
    <property type="entry name" value="DUF4143 DOMAIN-CONTAINING PROTEIN"/>
    <property type="match status" value="1"/>
</dbReference>
<accession>A0A644X282</accession>
<dbReference type="Pfam" id="PF13635">
    <property type="entry name" value="DUF4143"/>
    <property type="match status" value="1"/>
</dbReference>
<evidence type="ECO:0008006" key="4">
    <source>
        <dbReference type="Google" id="ProtNLM"/>
    </source>
</evidence>
<dbReference type="PANTHER" id="PTHR43566">
    <property type="entry name" value="CONSERVED PROTEIN"/>
    <property type="match status" value="1"/>
</dbReference>
<evidence type="ECO:0000259" key="1">
    <source>
        <dbReference type="Pfam" id="PF13173"/>
    </source>
</evidence>
<dbReference type="AlphaFoldDB" id="A0A644X282"/>
<reference evidence="3" key="1">
    <citation type="submission" date="2019-08" db="EMBL/GenBank/DDBJ databases">
        <authorList>
            <person name="Kucharzyk K."/>
            <person name="Murdoch R.W."/>
            <person name="Higgins S."/>
            <person name="Loffler F."/>
        </authorList>
    </citation>
    <scope>NUCLEOTIDE SEQUENCE</scope>
</reference>
<proteinExistence type="predicted"/>
<gene>
    <name evidence="3" type="ORF">SDC9_56593</name>
</gene>
<feature type="domain" description="AAA" evidence="1">
    <location>
        <begin position="20"/>
        <end position="130"/>
    </location>
</feature>
<organism evidence="3">
    <name type="scientific">bioreactor metagenome</name>
    <dbReference type="NCBI Taxonomy" id="1076179"/>
    <lineage>
        <taxon>unclassified sequences</taxon>
        <taxon>metagenomes</taxon>
        <taxon>ecological metagenomes</taxon>
    </lineage>
</organism>
<evidence type="ECO:0000313" key="3">
    <source>
        <dbReference type="EMBL" id="MPM10265.1"/>
    </source>
</evidence>
<dbReference type="Pfam" id="PF13173">
    <property type="entry name" value="AAA_14"/>
    <property type="match status" value="1"/>
</dbReference>
<protein>
    <recommendedName>
        <fullName evidence="4">ATP-binding protein</fullName>
    </recommendedName>
</protein>
<comment type="caution">
    <text evidence="3">The sequence shown here is derived from an EMBL/GenBank/DDBJ whole genome shotgun (WGS) entry which is preliminary data.</text>
</comment>
<evidence type="ECO:0000259" key="2">
    <source>
        <dbReference type="Pfam" id="PF13635"/>
    </source>
</evidence>
<dbReference type="EMBL" id="VSSQ01001671">
    <property type="protein sequence ID" value="MPM10265.1"/>
    <property type="molecule type" value="Genomic_DNA"/>
</dbReference>
<dbReference type="InterPro" id="IPR025420">
    <property type="entry name" value="DUF4143"/>
</dbReference>
<feature type="domain" description="DUF4143" evidence="2">
    <location>
        <begin position="205"/>
        <end position="372"/>
    </location>
</feature>